<dbReference type="EMBL" id="JACJFM010000057">
    <property type="protein sequence ID" value="MBB1489497.1"/>
    <property type="molecule type" value="Genomic_DNA"/>
</dbReference>
<proteinExistence type="predicted"/>
<gene>
    <name evidence="1" type="ORF">H4O21_23075</name>
</gene>
<protein>
    <submittedName>
        <fullName evidence="1">Uncharacterized protein</fullName>
    </submittedName>
</protein>
<organism evidence="1 2">
    <name type="scientific">Oceanospirillum sediminis</name>
    <dbReference type="NCBI Taxonomy" id="2760088"/>
    <lineage>
        <taxon>Bacteria</taxon>
        <taxon>Pseudomonadati</taxon>
        <taxon>Pseudomonadota</taxon>
        <taxon>Gammaproteobacteria</taxon>
        <taxon>Oceanospirillales</taxon>
        <taxon>Oceanospirillaceae</taxon>
        <taxon>Oceanospirillum</taxon>
    </lineage>
</organism>
<sequence>MTSGIAKTEQIDSPLKRIPVRRDHYGNWTHPHLPDWSDQTSSVEMERWTQEKGIHSKIVHIGNRYSPEIVERWLSGETGPSPDWPAGFEQDGYMVLSVSQIGDDIIVWLARSVKIQKAA</sequence>
<name>A0A839IYQ6_9GAMM</name>
<dbReference type="AlphaFoldDB" id="A0A839IYQ6"/>
<reference evidence="1 2" key="1">
    <citation type="submission" date="2020-08" db="EMBL/GenBank/DDBJ databases">
        <title>Oceanospirillum sp. nov. isolated from marine sediment.</title>
        <authorList>
            <person name="Ji X."/>
        </authorList>
    </citation>
    <scope>NUCLEOTIDE SEQUENCE [LARGE SCALE GENOMIC DNA]</scope>
    <source>
        <strain evidence="1 2">D5</strain>
    </source>
</reference>
<evidence type="ECO:0000313" key="1">
    <source>
        <dbReference type="EMBL" id="MBB1489497.1"/>
    </source>
</evidence>
<dbReference type="RefSeq" id="WP_182811865.1">
    <property type="nucleotide sequence ID" value="NZ_JACJFM010000057.1"/>
</dbReference>
<comment type="caution">
    <text evidence="1">The sequence shown here is derived from an EMBL/GenBank/DDBJ whole genome shotgun (WGS) entry which is preliminary data.</text>
</comment>
<dbReference type="Proteomes" id="UP000565262">
    <property type="component" value="Unassembled WGS sequence"/>
</dbReference>
<evidence type="ECO:0000313" key="2">
    <source>
        <dbReference type="Proteomes" id="UP000565262"/>
    </source>
</evidence>
<keyword evidence="2" id="KW-1185">Reference proteome</keyword>
<accession>A0A839IYQ6</accession>